<feature type="region of interest" description="Disordered" evidence="1">
    <location>
        <begin position="1"/>
        <end position="106"/>
    </location>
</feature>
<gene>
    <name evidence="2" type="ORF">PBAH0796_LOCUS20239</name>
</gene>
<proteinExistence type="predicted"/>
<feature type="compositionally biased region" description="Polar residues" evidence="1">
    <location>
        <begin position="9"/>
        <end position="23"/>
    </location>
</feature>
<feature type="compositionally biased region" description="Low complexity" evidence="1">
    <location>
        <begin position="26"/>
        <end position="58"/>
    </location>
</feature>
<dbReference type="EMBL" id="HBEG01033140">
    <property type="protein sequence ID" value="CAD8371189.1"/>
    <property type="molecule type" value="Transcribed_RNA"/>
</dbReference>
<sequence>MAVHGGGITSSTLVDGSPGSSAGQRHAAGSGASNGASHAAQCPARQGAAAVAPAPTKQITAATGQAKPPPGDASSASASSTGLSTTGKGHGTASAGFGGSRGGAPSWSAAAPSFWPFGGGGRREWPRTVKEAEAYYCDQRLQELRQGPRKRAAPAPAAAEDLNDFSSTQSVTYSSEPSPMTLPSMTGNQALDEFAHVMPPQQAPPAAGGRGNLGTSPNGRHEAAATESTSSSSPQQRTGFSFSRLIGIELPGRATLRRSPTS</sequence>
<accession>A0A7S0FNJ1</accession>
<dbReference type="AlphaFoldDB" id="A0A7S0FNJ1"/>
<organism evidence="2">
    <name type="scientific">Pyrodinium bahamense</name>
    <dbReference type="NCBI Taxonomy" id="73915"/>
    <lineage>
        <taxon>Eukaryota</taxon>
        <taxon>Sar</taxon>
        <taxon>Alveolata</taxon>
        <taxon>Dinophyceae</taxon>
        <taxon>Gonyaulacales</taxon>
        <taxon>Pyrocystaceae</taxon>
        <taxon>Pyrodinium</taxon>
    </lineage>
</organism>
<evidence type="ECO:0000313" key="2">
    <source>
        <dbReference type="EMBL" id="CAD8371189.1"/>
    </source>
</evidence>
<protein>
    <submittedName>
        <fullName evidence="2">Uncharacterized protein</fullName>
    </submittedName>
</protein>
<feature type="compositionally biased region" description="Low complexity" evidence="1">
    <location>
        <begin position="72"/>
        <end position="95"/>
    </location>
</feature>
<evidence type="ECO:0000256" key="1">
    <source>
        <dbReference type="SAM" id="MobiDB-lite"/>
    </source>
</evidence>
<name>A0A7S0FNJ1_9DINO</name>
<feature type="region of interest" description="Disordered" evidence="1">
    <location>
        <begin position="146"/>
        <end position="262"/>
    </location>
</feature>
<feature type="compositionally biased region" description="Polar residues" evidence="1">
    <location>
        <begin position="164"/>
        <end position="189"/>
    </location>
</feature>
<reference evidence="2" key="1">
    <citation type="submission" date="2021-01" db="EMBL/GenBank/DDBJ databases">
        <authorList>
            <person name="Corre E."/>
            <person name="Pelletier E."/>
            <person name="Niang G."/>
            <person name="Scheremetjew M."/>
            <person name="Finn R."/>
            <person name="Kale V."/>
            <person name="Holt S."/>
            <person name="Cochrane G."/>
            <person name="Meng A."/>
            <person name="Brown T."/>
            <person name="Cohen L."/>
        </authorList>
    </citation>
    <scope>NUCLEOTIDE SEQUENCE</scope>
    <source>
        <strain evidence="2">Pbaha01</strain>
    </source>
</reference>